<evidence type="ECO:0000313" key="2">
    <source>
        <dbReference type="EMBL" id="CAI9177335.1"/>
    </source>
</evidence>
<feature type="region of interest" description="Disordered" evidence="1">
    <location>
        <begin position="14"/>
        <end position="61"/>
    </location>
</feature>
<reference evidence="2" key="1">
    <citation type="submission" date="2023-04" db="EMBL/GenBank/DDBJ databases">
        <authorList>
            <consortium name="ELIXIR-Norway"/>
        </authorList>
    </citation>
    <scope>NUCLEOTIDE SEQUENCE [LARGE SCALE GENOMIC DNA]</scope>
</reference>
<sequence length="273" mass="30163">MELIALGLPKPSVRAKRWFSSSPAPTPASPESPSPLGLRRSGGGETEKESGLGPQLSPPRCEAERAPLLPRAAFRVRWPRERPGGSARRFPAPAQGNRLRPSPRLRPRRQPLFRRRRRAGAVPGFWRSLRFCRLVEGGKKNYKKILSVSKFQAAALGRFASAQELTHQLVFFKKFYVTCLGYGWGSPERQGEGFRRRRGRRLPGQRRLLFRERDVGALGAAGLTGSLSVLLTSLSQDGVRSLVPLLLRAVAPPRGRLTASRRPHPETGAGQAS</sequence>
<feature type="region of interest" description="Disordered" evidence="1">
    <location>
        <begin position="254"/>
        <end position="273"/>
    </location>
</feature>
<keyword evidence="3" id="KW-1185">Reference proteome</keyword>
<organism evidence="2 3">
    <name type="scientific">Rangifer tarandus platyrhynchus</name>
    <name type="common">Svalbard reindeer</name>
    <dbReference type="NCBI Taxonomy" id="3082113"/>
    <lineage>
        <taxon>Eukaryota</taxon>
        <taxon>Metazoa</taxon>
        <taxon>Chordata</taxon>
        <taxon>Craniata</taxon>
        <taxon>Vertebrata</taxon>
        <taxon>Euteleostomi</taxon>
        <taxon>Mammalia</taxon>
        <taxon>Eutheria</taxon>
        <taxon>Laurasiatheria</taxon>
        <taxon>Artiodactyla</taxon>
        <taxon>Ruminantia</taxon>
        <taxon>Pecora</taxon>
        <taxon>Cervidae</taxon>
        <taxon>Odocoileinae</taxon>
        <taxon>Rangifer</taxon>
    </lineage>
</organism>
<evidence type="ECO:0000256" key="1">
    <source>
        <dbReference type="SAM" id="MobiDB-lite"/>
    </source>
</evidence>
<name>A0ABN8ZV82_RANTA</name>
<feature type="region of interest" description="Disordered" evidence="1">
    <location>
        <begin position="80"/>
        <end position="105"/>
    </location>
</feature>
<feature type="compositionally biased region" description="Pro residues" evidence="1">
    <location>
        <begin position="24"/>
        <end position="33"/>
    </location>
</feature>
<evidence type="ECO:0000313" key="3">
    <source>
        <dbReference type="Proteomes" id="UP001176941"/>
    </source>
</evidence>
<gene>
    <name evidence="2" type="ORF">MRATA1EN1_LOCUS26297</name>
</gene>
<dbReference type="Proteomes" id="UP001176941">
    <property type="component" value="Chromosome 6"/>
</dbReference>
<proteinExistence type="predicted"/>
<protein>
    <submittedName>
        <fullName evidence="2">Uncharacterized protein</fullName>
    </submittedName>
</protein>
<dbReference type="EMBL" id="OX459942">
    <property type="protein sequence ID" value="CAI9177335.1"/>
    <property type="molecule type" value="Genomic_DNA"/>
</dbReference>
<accession>A0ABN8ZV82</accession>